<name>A0ABQ9Y516_9EUKA</name>
<evidence type="ECO:0000256" key="1">
    <source>
        <dbReference type="SAM" id="MobiDB-lite"/>
    </source>
</evidence>
<keyword evidence="3" id="KW-1185">Reference proteome</keyword>
<protein>
    <submittedName>
        <fullName evidence="2">Uncharacterized protein</fullName>
    </submittedName>
</protein>
<sequence>MGSSKYHPKKGDAMLQVCQFFPSIELDEGDSEFYAEMKVEPEDDVDIRLDKGTAFHGDDHVRPSTAFHLPQPKRNKKSLRTGQAHHSNDIGEKHLCTRTRSGSASHGEVKQRSFLCLVWMAVWEMIEDEFEVYQVAALLLPPGRPARCLEVVVVVWEAKDRLKAQDPLQSWKMMKKEKGVAAVGI</sequence>
<organism evidence="2 3">
    <name type="scientific">Blattamonas nauphoetae</name>
    <dbReference type="NCBI Taxonomy" id="2049346"/>
    <lineage>
        <taxon>Eukaryota</taxon>
        <taxon>Metamonada</taxon>
        <taxon>Preaxostyla</taxon>
        <taxon>Oxymonadida</taxon>
        <taxon>Blattamonas</taxon>
    </lineage>
</organism>
<evidence type="ECO:0000313" key="2">
    <source>
        <dbReference type="EMBL" id="KAK2958790.1"/>
    </source>
</evidence>
<accession>A0ABQ9Y516</accession>
<gene>
    <name evidence="2" type="ORF">BLNAU_6293</name>
</gene>
<feature type="region of interest" description="Disordered" evidence="1">
    <location>
        <begin position="60"/>
        <end position="89"/>
    </location>
</feature>
<dbReference type="EMBL" id="JARBJD010000035">
    <property type="protein sequence ID" value="KAK2958790.1"/>
    <property type="molecule type" value="Genomic_DNA"/>
</dbReference>
<reference evidence="2 3" key="1">
    <citation type="journal article" date="2022" name="bioRxiv">
        <title>Genomics of Preaxostyla Flagellates Illuminates Evolutionary Transitions and the Path Towards Mitochondrial Loss.</title>
        <authorList>
            <person name="Novak L.V.F."/>
            <person name="Treitli S.C."/>
            <person name="Pyrih J."/>
            <person name="Halakuc P."/>
            <person name="Pipaliya S.V."/>
            <person name="Vacek V."/>
            <person name="Brzon O."/>
            <person name="Soukal P."/>
            <person name="Eme L."/>
            <person name="Dacks J.B."/>
            <person name="Karnkowska A."/>
            <person name="Elias M."/>
            <person name="Hampl V."/>
        </authorList>
    </citation>
    <scope>NUCLEOTIDE SEQUENCE [LARGE SCALE GENOMIC DNA]</scope>
    <source>
        <strain evidence="2">NAU3</strain>
        <tissue evidence="2">Gut</tissue>
    </source>
</reference>
<proteinExistence type="predicted"/>
<comment type="caution">
    <text evidence="2">The sequence shown here is derived from an EMBL/GenBank/DDBJ whole genome shotgun (WGS) entry which is preliminary data.</text>
</comment>
<dbReference type="Proteomes" id="UP001281761">
    <property type="component" value="Unassembled WGS sequence"/>
</dbReference>
<evidence type="ECO:0000313" key="3">
    <source>
        <dbReference type="Proteomes" id="UP001281761"/>
    </source>
</evidence>